<proteinExistence type="predicted"/>
<name>A0ABS1BXK2_9BACT</name>
<dbReference type="Gene3D" id="2.40.420.20">
    <property type="match status" value="1"/>
</dbReference>
<organism evidence="1 2">
    <name type="scientific">Adhaeribacter terrigena</name>
    <dbReference type="NCBI Taxonomy" id="2793070"/>
    <lineage>
        <taxon>Bacteria</taxon>
        <taxon>Pseudomonadati</taxon>
        <taxon>Bacteroidota</taxon>
        <taxon>Cytophagia</taxon>
        <taxon>Cytophagales</taxon>
        <taxon>Hymenobacteraceae</taxon>
        <taxon>Adhaeribacter</taxon>
    </lineage>
</organism>
<gene>
    <name evidence="1" type="ORF">I5M27_02665</name>
</gene>
<evidence type="ECO:0000313" key="2">
    <source>
        <dbReference type="Proteomes" id="UP000644147"/>
    </source>
</evidence>
<protein>
    <submittedName>
        <fullName evidence="1">Uncharacterized protein</fullName>
    </submittedName>
</protein>
<sequence length="75" mass="8116">MALKDSTFVIAKSALIDSEEGTFVIRTVNNSTEKVAVKKGREQDGKVEIFGSLNPGDKLLPHACSHIKEGTMAKK</sequence>
<dbReference type="EMBL" id="JAEHFX010000001">
    <property type="protein sequence ID" value="MBK0401869.1"/>
    <property type="molecule type" value="Genomic_DNA"/>
</dbReference>
<evidence type="ECO:0000313" key="1">
    <source>
        <dbReference type="EMBL" id="MBK0401869.1"/>
    </source>
</evidence>
<keyword evidence="2" id="KW-1185">Reference proteome</keyword>
<reference evidence="1 2" key="1">
    <citation type="submission" date="2020-12" db="EMBL/GenBank/DDBJ databases">
        <title>Bacterial novel species Adhaeribacter sp. BT258 isolated from soil.</title>
        <authorList>
            <person name="Jung H.-Y."/>
        </authorList>
    </citation>
    <scope>NUCLEOTIDE SEQUENCE [LARGE SCALE GENOMIC DNA]</scope>
    <source>
        <strain evidence="1 2">BT258</strain>
    </source>
</reference>
<accession>A0ABS1BXK2</accession>
<comment type="caution">
    <text evidence="1">The sequence shown here is derived from an EMBL/GenBank/DDBJ whole genome shotgun (WGS) entry which is preliminary data.</text>
</comment>
<dbReference type="Proteomes" id="UP000644147">
    <property type="component" value="Unassembled WGS sequence"/>
</dbReference>
<dbReference type="RefSeq" id="WP_200504471.1">
    <property type="nucleotide sequence ID" value="NZ_JAEHFX010000001.1"/>
</dbReference>